<evidence type="ECO:0000256" key="6">
    <source>
        <dbReference type="ARBA" id="ARBA00023004"/>
    </source>
</evidence>
<feature type="transmembrane region" description="Helical" evidence="8">
    <location>
        <begin position="116"/>
        <end position="135"/>
    </location>
</feature>
<feature type="transmembrane region" description="Helical" evidence="8">
    <location>
        <begin position="173"/>
        <end position="189"/>
    </location>
</feature>
<dbReference type="Proteomes" id="UP001501321">
    <property type="component" value="Unassembled WGS sequence"/>
</dbReference>
<feature type="transmembrane region" description="Helical" evidence="8">
    <location>
        <begin position="50"/>
        <end position="66"/>
    </location>
</feature>
<organism evidence="10 11">
    <name type="scientific">Pseudaeromonas paramecii</name>
    <dbReference type="NCBI Taxonomy" id="2138166"/>
    <lineage>
        <taxon>Bacteria</taxon>
        <taxon>Pseudomonadati</taxon>
        <taxon>Pseudomonadota</taxon>
        <taxon>Gammaproteobacteria</taxon>
        <taxon>Aeromonadales</taxon>
        <taxon>Aeromonadaceae</taxon>
        <taxon>Pseudaeromonas</taxon>
    </lineage>
</organism>
<keyword evidence="7 8" id="KW-0472">Membrane</keyword>
<comment type="caution">
    <text evidence="8">Lacks conserved residue(s) required for the propagation of feature annotation.</text>
</comment>
<reference evidence="11" key="1">
    <citation type="journal article" date="2019" name="Int. J. Syst. Evol. Microbiol.">
        <title>The Global Catalogue of Microorganisms (GCM) 10K type strain sequencing project: providing services to taxonomists for standard genome sequencing and annotation.</title>
        <authorList>
            <consortium name="The Broad Institute Genomics Platform"/>
            <consortium name="The Broad Institute Genome Sequencing Center for Infectious Disease"/>
            <person name="Wu L."/>
            <person name="Ma J."/>
        </authorList>
    </citation>
    <scope>NUCLEOTIDE SEQUENCE [LARGE SCALE GENOMIC DNA]</scope>
    <source>
        <strain evidence="11">JCM 32226</strain>
    </source>
</reference>
<dbReference type="InterPro" id="IPR022837">
    <property type="entry name" value="MsrQ-like"/>
</dbReference>
<evidence type="ECO:0000256" key="2">
    <source>
        <dbReference type="ARBA" id="ARBA00022448"/>
    </source>
</evidence>
<gene>
    <name evidence="8 10" type="primary">msrQ</name>
    <name evidence="10" type="ORF">GCM10023095_02770</name>
</gene>
<keyword evidence="4 8" id="KW-0812">Transmembrane</keyword>
<comment type="subunit">
    <text evidence="8">Heterodimer of a catalytic subunit (MsrP) and a heme-binding subunit (MsrQ).</text>
</comment>
<keyword evidence="8" id="KW-0285">Flavoprotein</keyword>
<comment type="subcellular location">
    <subcellularLocation>
        <location evidence="8">Cell membrane</location>
        <topology evidence="8">Multi-pass membrane protein</topology>
    </subcellularLocation>
    <subcellularLocation>
        <location evidence="1">Membrane</location>
        <topology evidence="1">Multi-pass membrane protein</topology>
    </subcellularLocation>
</comment>
<comment type="similarity">
    <text evidence="8">Belongs to the MsrQ family.</text>
</comment>
<evidence type="ECO:0000256" key="3">
    <source>
        <dbReference type="ARBA" id="ARBA00022617"/>
    </source>
</evidence>
<keyword evidence="11" id="KW-1185">Reference proteome</keyword>
<feature type="transmembrane region" description="Helical" evidence="8">
    <location>
        <begin position="147"/>
        <end position="167"/>
    </location>
</feature>
<feature type="transmembrane region" description="Helical" evidence="8">
    <location>
        <begin position="78"/>
        <end position="96"/>
    </location>
</feature>
<comment type="cofactor">
    <cofactor evidence="8">
        <name>FMN</name>
        <dbReference type="ChEBI" id="CHEBI:58210"/>
    </cofactor>
    <text evidence="8">Binds 1 FMN per subunit.</text>
</comment>
<keyword evidence="8" id="KW-1003">Cell membrane</keyword>
<proteinExistence type="inferred from homology"/>
<evidence type="ECO:0000256" key="5">
    <source>
        <dbReference type="ARBA" id="ARBA00022989"/>
    </source>
</evidence>
<sequence>MVLERMKAIKLLLHLMCLAPLGWAWLHLVQGGFGADPVKELIHFGGRTTLQLLILTLSVSPLARGLHKPELIRVRRLLGLWCFAWACGHVTAYLLLELAGDGWLLLSEILRRPNLLLGAMAWLILLSLALTSNRWSQRRLGRAWQRLHWGVYAVAILAPWHYLWSVKSLSPEPWIYAGLLAGLLLWRVWRRWRRLNPAPCAAGPAGRR</sequence>
<dbReference type="PANTHER" id="PTHR36964:SF1">
    <property type="entry name" value="PROTEIN-METHIONINE-SULFOXIDE REDUCTASE HEME-BINDING SUBUNIT MSRQ"/>
    <property type="match status" value="1"/>
</dbReference>
<name>A0ABP8PWF6_9GAMM</name>
<keyword evidence="2 8" id="KW-0813">Transport</keyword>
<comment type="cofactor">
    <cofactor evidence="8">
        <name>heme b</name>
        <dbReference type="ChEBI" id="CHEBI:60344"/>
    </cofactor>
    <text evidence="8">Binds 1 heme b (iron(II)-protoporphyrin IX) group per subunit.</text>
</comment>
<keyword evidence="3 8" id="KW-0349">Heme</keyword>
<evidence type="ECO:0000256" key="1">
    <source>
        <dbReference type="ARBA" id="ARBA00004141"/>
    </source>
</evidence>
<evidence type="ECO:0000313" key="11">
    <source>
        <dbReference type="Proteomes" id="UP001501321"/>
    </source>
</evidence>
<dbReference type="Pfam" id="PF01794">
    <property type="entry name" value="Ferric_reduct"/>
    <property type="match status" value="1"/>
</dbReference>
<keyword evidence="8" id="KW-0249">Electron transport</keyword>
<dbReference type="HAMAP" id="MF_01207">
    <property type="entry name" value="MsrQ"/>
    <property type="match status" value="1"/>
</dbReference>
<comment type="function">
    <text evidence="8">Part of the MsrPQ system that repairs oxidized periplasmic proteins containing methionine sulfoxide residues (Met-O), using respiratory chain electrons. Thus protects these proteins from oxidative-stress damage caused by reactive species of oxygen and chlorine generated by the host defense mechanisms. MsrPQ is essential for the maintenance of envelope integrity under bleach stress, rescuing a wide series of structurally unrelated periplasmic proteins from methionine oxidation. MsrQ provides electrons for reduction to the reductase catalytic subunit MsrP, using the quinone pool of the respiratory chain.</text>
</comment>
<comment type="caution">
    <text evidence="10">The sequence shown here is derived from an EMBL/GenBank/DDBJ whole genome shotgun (WGS) entry which is preliminary data.</text>
</comment>
<dbReference type="PANTHER" id="PTHR36964">
    <property type="entry name" value="PROTEIN-METHIONINE-SULFOXIDE REDUCTASE HEME-BINDING SUBUNIT MSRQ"/>
    <property type="match status" value="1"/>
</dbReference>
<accession>A0ABP8PWF6</accession>
<protein>
    <recommendedName>
        <fullName evidence="8">Protein-methionine-sulfoxide reductase heme-binding subunit MsrQ</fullName>
    </recommendedName>
    <alternativeName>
        <fullName evidence="8">Flavocytochrome MsrQ</fullName>
    </alternativeName>
</protein>
<dbReference type="InterPro" id="IPR013130">
    <property type="entry name" value="Fe3_Rdtase_TM_dom"/>
</dbReference>
<keyword evidence="8" id="KW-0288">FMN</keyword>
<evidence type="ECO:0000313" key="10">
    <source>
        <dbReference type="EMBL" id="GAA4493108.1"/>
    </source>
</evidence>
<keyword evidence="8" id="KW-0479">Metal-binding</keyword>
<dbReference type="EMBL" id="BAABFC010000001">
    <property type="protein sequence ID" value="GAA4493108.1"/>
    <property type="molecule type" value="Genomic_DNA"/>
</dbReference>
<evidence type="ECO:0000256" key="7">
    <source>
        <dbReference type="ARBA" id="ARBA00023136"/>
    </source>
</evidence>
<evidence type="ECO:0000259" key="9">
    <source>
        <dbReference type="Pfam" id="PF01794"/>
    </source>
</evidence>
<keyword evidence="6 8" id="KW-0408">Iron</keyword>
<evidence type="ECO:0000256" key="8">
    <source>
        <dbReference type="HAMAP-Rule" id="MF_01207"/>
    </source>
</evidence>
<keyword evidence="5 8" id="KW-1133">Transmembrane helix</keyword>
<feature type="domain" description="Ferric oxidoreductase" evidence="9">
    <location>
        <begin position="52"/>
        <end position="158"/>
    </location>
</feature>
<evidence type="ECO:0000256" key="4">
    <source>
        <dbReference type="ARBA" id="ARBA00022692"/>
    </source>
</evidence>